<dbReference type="PANTHER" id="PTHR24301:SF8">
    <property type="entry name" value="OS02G0221900 PROTEIN"/>
    <property type="match status" value="1"/>
</dbReference>
<keyword evidence="1" id="KW-0408">Iron</keyword>
<dbReference type="Proteomes" id="UP001341281">
    <property type="component" value="Chromosome 05"/>
</dbReference>
<name>A0AAQ3WY08_PASNO</name>
<comment type="cofactor">
    <cofactor evidence="1">
        <name>heme</name>
        <dbReference type="ChEBI" id="CHEBI:30413"/>
    </cofactor>
</comment>
<dbReference type="Gene3D" id="1.10.630.10">
    <property type="entry name" value="Cytochrome P450"/>
    <property type="match status" value="1"/>
</dbReference>
<dbReference type="GO" id="GO:0005506">
    <property type="term" value="F:iron ion binding"/>
    <property type="evidence" value="ECO:0007669"/>
    <property type="project" value="InterPro"/>
</dbReference>
<dbReference type="InterPro" id="IPR002401">
    <property type="entry name" value="Cyt_P450_E_grp-I"/>
</dbReference>
<feature type="transmembrane region" description="Helical" evidence="2">
    <location>
        <begin position="20"/>
        <end position="42"/>
    </location>
</feature>
<evidence type="ECO:0000256" key="2">
    <source>
        <dbReference type="SAM" id="Phobius"/>
    </source>
</evidence>
<keyword evidence="2" id="KW-0812">Transmembrane</keyword>
<reference evidence="3 4" key="1">
    <citation type="submission" date="2024-02" db="EMBL/GenBank/DDBJ databases">
        <title>High-quality chromosome-scale genome assembly of Pensacola bahiagrass (Paspalum notatum Flugge var. saurae).</title>
        <authorList>
            <person name="Vega J.M."/>
            <person name="Podio M."/>
            <person name="Orjuela J."/>
            <person name="Siena L.A."/>
            <person name="Pessino S.C."/>
            <person name="Combes M.C."/>
            <person name="Mariac C."/>
            <person name="Albertini E."/>
            <person name="Pupilli F."/>
            <person name="Ortiz J.P.A."/>
            <person name="Leblanc O."/>
        </authorList>
    </citation>
    <scope>NUCLEOTIDE SEQUENCE [LARGE SCALE GENOMIC DNA]</scope>
    <source>
        <strain evidence="3">R1</strain>
        <tissue evidence="3">Leaf</tissue>
    </source>
</reference>
<dbReference type="GO" id="GO:0020037">
    <property type="term" value="F:heme binding"/>
    <property type="evidence" value="ECO:0007669"/>
    <property type="project" value="InterPro"/>
</dbReference>
<dbReference type="EMBL" id="CP144749">
    <property type="protein sequence ID" value="WVZ77276.1"/>
    <property type="molecule type" value="Genomic_DNA"/>
</dbReference>
<dbReference type="GO" id="GO:0016705">
    <property type="term" value="F:oxidoreductase activity, acting on paired donors, with incorporation or reduction of molecular oxygen"/>
    <property type="evidence" value="ECO:0007669"/>
    <property type="project" value="InterPro"/>
</dbReference>
<dbReference type="AlphaFoldDB" id="A0AAQ3WY08"/>
<proteinExistence type="predicted"/>
<dbReference type="PANTHER" id="PTHR24301">
    <property type="entry name" value="THROMBOXANE-A SYNTHASE"/>
    <property type="match status" value="1"/>
</dbReference>
<keyword evidence="4" id="KW-1185">Reference proteome</keyword>
<dbReference type="InterPro" id="IPR036396">
    <property type="entry name" value="Cyt_P450_sf"/>
</dbReference>
<evidence type="ECO:0000256" key="1">
    <source>
        <dbReference type="PIRSR" id="PIRSR602401-1"/>
    </source>
</evidence>
<keyword evidence="1" id="KW-0349">Heme</keyword>
<dbReference type="SUPFAM" id="SSF48264">
    <property type="entry name" value="Cytochrome P450"/>
    <property type="match status" value="1"/>
</dbReference>
<dbReference type="PRINTS" id="PR00463">
    <property type="entry name" value="EP450I"/>
</dbReference>
<feature type="binding site" description="axial binding residue" evidence="1">
    <location>
        <position position="496"/>
    </location>
    <ligand>
        <name>heme</name>
        <dbReference type="ChEBI" id="CHEBI:30413"/>
    </ligand>
    <ligandPart>
        <name>Fe</name>
        <dbReference type="ChEBI" id="CHEBI:18248"/>
    </ligandPart>
</feature>
<dbReference type="InterPro" id="IPR017972">
    <property type="entry name" value="Cyt_P450_CS"/>
</dbReference>
<protein>
    <submittedName>
        <fullName evidence="3">Uncharacterized protein</fullName>
    </submittedName>
</protein>
<dbReference type="InterPro" id="IPR001128">
    <property type="entry name" value="Cyt_P450"/>
</dbReference>
<keyword evidence="2" id="KW-0472">Membrane</keyword>
<sequence length="778" mass="85318">METATSFDGALKVGPVAHQSAPVLALISFLSLFSAFLIYFYAPFWSVRRVPGPPTRFLVGHLHLLAKNGPDVFRAIAKEYGPIFRFHMGRQPLVIVANAELCKEVGIKKFKDIRNRSTPPPTAGSLHQDALFLTRDSTWSAIRNTVVPLYQPARLAGLIPVMQSYVDALVANIAACPDQHCIPFCQLSLRMAIDIIGKTAFGIEFGLSKNAADSGSETDGGEGDDNVREFLKEYKRSMEFIKMDLSSSLSTILGLFLPCVQTPCRRLLQRVPGTADYKMAENERRLCRRIDAIIASRRRDRAARRRADAAPSAPLDFIAALLDAMENGGGGGANKDFALEDRHVRALAYEHLIAGTKTTAFTLSSVVYLVSCHPGVEEKLLGEVDGFFAPPRGRAPDADELQSRFPYLDQVIKEAMRFHLVSPLIARQTSERVEIGGYVLPKGACVWLAPGVLARDAAQFPEPEEFRPERFAAEAAEERARHPYAHIPFGVGPRACIGHKFALQQVKLAVVELYRRYVFRHSAAMESPIQFDFDLVLAFRHGVKLRAIRRASPTETKHDGKQMHLFRLRCRIPLRHRAHLGVALGSHQLHQADHGCHAQGHPGLGPPQEEAAPHVDHEAFMELSSPARPLVLAEGDAAVVIAVVQLELPGGAMQHLPPRVRDVPRGQLGDRDSAIGGVDVNLRKEHLDAVRDVEPRGVVDVVVVRVGLAVGEIPWDGRRLHARRVQPRGGQALPLAVLEAALQVCDDGVERDLVVVRVRAGAEAEAAVRVRCGGRGGG</sequence>
<keyword evidence="2" id="KW-1133">Transmembrane helix</keyword>
<organism evidence="3 4">
    <name type="scientific">Paspalum notatum var. saurae</name>
    <dbReference type="NCBI Taxonomy" id="547442"/>
    <lineage>
        <taxon>Eukaryota</taxon>
        <taxon>Viridiplantae</taxon>
        <taxon>Streptophyta</taxon>
        <taxon>Embryophyta</taxon>
        <taxon>Tracheophyta</taxon>
        <taxon>Spermatophyta</taxon>
        <taxon>Magnoliopsida</taxon>
        <taxon>Liliopsida</taxon>
        <taxon>Poales</taxon>
        <taxon>Poaceae</taxon>
        <taxon>PACMAD clade</taxon>
        <taxon>Panicoideae</taxon>
        <taxon>Andropogonodae</taxon>
        <taxon>Paspaleae</taxon>
        <taxon>Paspalinae</taxon>
        <taxon>Paspalum</taxon>
    </lineage>
</organism>
<accession>A0AAQ3WY08</accession>
<keyword evidence="1" id="KW-0479">Metal-binding</keyword>
<dbReference type="GO" id="GO:0004497">
    <property type="term" value="F:monooxygenase activity"/>
    <property type="evidence" value="ECO:0007669"/>
    <property type="project" value="InterPro"/>
</dbReference>
<evidence type="ECO:0000313" key="3">
    <source>
        <dbReference type="EMBL" id="WVZ77276.1"/>
    </source>
</evidence>
<dbReference type="PROSITE" id="PS00086">
    <property type="entry name" value="CYTOCHROME_P450"/>
    <property type="match status" value="1"/>
</dbReference>
<dbReference type="Pfam" id="PF00067">
    <property type="entry name" value="p450"/>
    <property type="match status" value="1"/>
</dbReference>
<gene>
    <name evidence="3" type="ORF">U9M48_025163</name>
</gene>
<dbReference type="PRINTS" id="PR00385">
    <property type="entry name" value="P450"/>
</dbReference>
<evidence type="ECO:0000313" key="4">
    <source>
        <dbReference type="Proteomes" id="UP001341281"/>
    </source>
</evidence>